<evidence type="ECO:0000313" key="1">
    <source>
        <dbReference type="EMBL" id="DAD81667.1"/>
    </source>
</evidence>
<organism evidence="1">
    <name type="scientific">Myoviridae sp. ct9Ns12</name>
    <dbReference type="NCBI Taxonomy" id="2826626"/>
    <lineage>
        <taxon>Viruses</taxon>
        <taxon>Duplodnaviria</taxon>
        <taxon>Heunggongvirae</taxon>
        <taxon>Uroviricota</taxon>
        <taxon>Caudoviricetes</taxon>
    </lineage>
</organism>
<name>A0A8S5MIE3_9CAUD</name>
<protein>
    <submittedName>
        <fullName evidence="1">Uncharacterized protein</fullName>
    </submittedName>
</protein>
<sequence length="35" mass="4288">MQAKELIDAQSVDRLFFFITQLNKTRWRKNKSYPN</sequence>
<proteinExistence type="predicted"/>
<reference evidence="1" key="1">
    <citation type="journal article" date="2021" name="Proc. Natl. Acad. Sci. U.S.A.">
        <title>A Catalog of Tens of Thousands of Viruses from Human Metagenomes Reveals Hidden Associations with Chronic Diseases.</title>
        <authorList>
            <person name="Tisza M.J."/>
            <person name="Buck C.B."/>
        </authorList>
    </citation>
    <scope>NUCLEOTIDE SEQUENCE</scope>
    <source>
        <strain evidence="1">Ct9Ns12</strain>
    </source>
</reference>
<dbReference type="EMBL" id="BK014906">
    <property type="protein sequence ID" value="DAD81667.1"/>
    <property type="molecule type" value="Genomic_DNA"/>
</dbReference>
<accession>A0A8S5MIE3</accession>